<accession>A0A1I7TPG9</accession>
<organism evidence="1 2">
    <name type="scientific">Caenorhabditis tropicalis</name>
    <dbReference type="NCBI Taxonomy" id="1561998"/>
    <lineage>
        <taxon>Eukaryota</taxon>
        <taxon>Metazoa</taxon>
        <taxon>Ecdysozoa</taxon>
        <taxon>Nematoda</taxon>
        <taxon>Chromadorea</taxon>
        <taxon>Rhabditida</taxon>
        <taxon>Rhabditina</taxon>
        <taxon>Rhabditomorpha</taxon>
        <taxon>Rhabditoidea</taxon>
        <taxon>Rhabditidae</taxon>
        <taxon>Peloderinae</taxon>
        <taxon>Caenorhabditis</taxon>
    </lineage>
</organism>
<sequence length="152" mass="17371">MAREPEETDKLYLKLTPWCMETIAERAPDRPRVLITPAEIQKMIDLSKSFRFEKITNIQELRVVDAKEETAVERKARLADIGVTFNANGSENWPIRDIIGMKKSENGFLFTTVMADHTTSDEPLSNFADGIENFAIQNFFYDNPKVWVAVGN</sequence>
<keyword evidence="1" id="KW-1185">Reference proteome</keyword>
<name>A0A1I7TPG9_9PELO</name>
<evidence type="ECO:0000313" key="2">
    <source>
        <dbReference type="WBParaSite" id="Csp11.Scaffold629.g10477.t1"/>
    </source>
</evidence>
<dbReference type="AlphaFoldDB" id="A0A1I7TPG9"/>
<reference evidence="2" key="1">
    <citation type="submission" date="2016-11" db="UniProtKB">
        <authorList>
            <consortium name="WormBaseParasite"/>
        </authorList>
    </citation>
    <scope>IDENTIFICATION</scope>
</reference>
<protein>
    <submittedName>
        <fullName evidence="2">FAD-binding oxidoreductase</fullName>
    </submittedName>
</protein>
<evidence type="ECO:0000313" key="1">
    <source>
        <dbReference type="Proteomes" id="UP000095282"/>
    </source>
</evidence>
<dbReference type="Proteomes" id="UP000095282">
    <property type="component" value="Unplaced"/>
</dbReference>
<dbReference type="WBParaSite" id="Csp11.Scaffold629.g10477.t1">
    <property type="protein sequence ID" value="Csp11.Scaffold629.g10477.t1"/>
    <property type="gene ID" value="Csp11.Scaffold629.g10477"/>
</dbReference>
<proteinExistence type="predicted"/>